<dbReference type="AlphaFoldDB" id="A0A7E6EMT2"/>
<evidence type="ECO:0000313" key="2">
    <source>
        <dbReference type="RefSeq" id="XP_036356270.1"/>
    </source>
</evidence>
<protein>
    <submittedName>
        <fullName evidence="2 3">Uncharacterized protein LOC118762106</fullName>
    </submittedName>
</protein>
<dbReference type="Proteomes" id="UP000515154">
    <property type="component" value="Linkage group LG2"/>
</dbReference>
<dbReference type="KEGG" id="osn:118762106"/>
<organism evidence="1 2">
    <name type="scientific">Octopus sinensis</name>
    <name type="common">East Asian common octopus</name>
    <dbReference type="NCBI Taxonomy" id="2607531"/>
    <lineage>
        <taxon>Eukaryota</taxon>
        <taxon>Metazoa</taxon>
        <taxon>Spiralia</taxon>
        <taxon>Lophotrochozoa</taxon>
        <taxon>Mollusca</taxon>
        <taxon>Cephalopoda</taxon>
        <taxon>Coleoidea</taxon>
        <taxon>Octopodiformes</taxon>
        <taxon>Octopoda</taxon>
        <taxon>Incirrata</taxon>
        <taxon>Octopodidae</taxon>
        <taxon>Octopus</taxon>
    </lineage>
</organism>
<keyword evidence="1" id="KW-1185">Reference proteome</keyword>
<dbReference type="RefSeq" id="XP_036356270.1">
    <property type="nucleotide sequence ID" value="XM_036500377.1"/>
</dbReference>
<accession>A0A7E6EMT2</accession>
<name>A0A7E6EMT2_9MOLL</name>
<proteinExistence type="predicted"/>
<reference evidence="2 3" key="1">
    <citation type="submission" date="2025-08" db="UniProtKB">
        <authorList>
            <consortium name="RefSeq"/>
        </authorList>
    </citation>
    <scope>IDENTIFICATION</scope>
</reference>
<sequence>MSAASNNRKRKRLSNASNKENSFCDLNVSNSAVNNNLTSYSFECHNTANFCEYFERPHSFNFFPADLVNREPPSYYDESQLQKRRRLSITQLQRPPDIPPLFYQKVEEIVHSIEVIHENVLFNLMQMRNMKMDEMSSKFNTLAEEGPVNPEANNPQPSNDYFAAQYFYQQSLKNDFSAKMNAIANFYSQHKDRLTFQINCIMQQIRDFSMFSNDSMSIQVPVPKGPCSTNDYFLSYDLITLPFYMAADFIKEESIYTSYYLHM</sequence>
<evidence type="ECO:0000313" key="1">
    <source>
        <dbReference type="Proteomes" id="UP000515154"/>
    </source>
</evidence>
<gene>
    <name evidence="2 3" type="primary">LOC118762106</name>
</gene>
<evidence type="ECO:0000313" key="3">
    <source>
        <dbReference type="RefSeq" id="XP_036356271.1"/>
    </source>
</evidence>
<dbReference type="RefSeq" id="XP_036356271.1">
    <property type="nucleotide sequence ID" value="XM_036500378.1"/>
</dbReference>